<feature type="chain" id="PRO_5002206184" description="Secreted protein" evidence="2">
    <location>
        <begin position="21"/>
        <end position="61"/>
    </location>
</feature>
<reference evidence="3 4" key="1">
    <citation type="submission" date="2014-04" db="EMBL/GenBank/DDBJ databases">
        <authorList>
            <consortium name="DOE Joint Genome Institute"/>
            <person name="Kuo A."/>
            <person name="Kohler A."/>
            <person name="Nagy L.G."/>
            <person name="Floudas D."/>
            <person name="Copeland A."/>
            <person name="Barry K.W."/>
            <person name="Cichocki N."/>
            <person name="Veneault-Fourrey C."/>
            <person name="LaButti K."/>
            <person name="Lindquist E.A."/>
            <person name="Lipzen A."/>
            <person name="Lundell T."/>
            <person name="Morin E."/>
            <person name="Murat C."/>
            <person name="Sun H."/>
            <person name="Tunlid A."/>
            <person name="Henrissat B."/>
            <person name="Grigoriev I.V."/>
            <person name="Hibbett D.S."/>
            <person name="Martin F."/>
            <person name="Nordberg H.P."/>
            <person name="Cantor M.N."/>
            <person name="Hua S.X."/>
        </authorList>
    </citation>
    <scope>NUCLEOTIDE SEQUENCE [LARGE SCALE GENOMIC DNA]</scope>
    <source>
        <strain evidence="3 4">LaAM-08-1</strain>
    </source>
</reference>
<evidence type="ECO:0008006" key="5">
    <source>
        <dbReference type="Google" id="ProtNLM"/>
    </source>
</evidence>
<sequence length="61" mass="6793">MHRAARFKSLFLAHATTVSWTPLTCEHRRAISSTSANIHTSKTPGPFLKRTRIRSEPFGAG</sequence>
<evidence type="ECO:0000256" key="1">
    <source>
        <dbReference type="SAM" id="MobiDB-lite"/>
    </source>
</evidence>
<feature type="signal peptide" evidence="2">
    <location>
        <begin position="1"/>
        <end position="20"/>
    </location>
</feature>
<evidence type="ECO:0000313" key="3">
    <source>
        <dbReference type="EMBL" id="KIJ92151.1"/>
    </source>
</evidence>
<name>A0A0C9X397_9AGAR</name>
<accession>A0A0C9X397</accession>
<dbReference type="Proteomes" id="UP000054477">
    <property type="component" value="Unassembled WGS sequence"/>
</dbReference>
<evidence type="ECO:0000313" key="4">
    <source>
        <dbReference type="Proteomes" id="UP000054477"/>
    </source>
</evidence>
<feature type="region of interest" description="Disordered" evidence="1">
    <location>
        <begin position="35"/>
        <end position="61"/>
    </location>
</feature>
<organism evidence="3 4">
    <name type="scientific">Laccaria amethystina LaAM-08-1</name>
    <dbReference type="NCBI Taxonomy" id="1095629"/>
    <lineage>
        <taxon>Eukaryota</taxon>
        <taxon>Fungi</taxon>
        <taxon>Dikarya</taxon>
        <taxon>Basidiomycota</taxon>
        <taxon>Agaricomycotina</taxon>
        <taxon>Agaricomycetes</taxon>
        <taxon>Agaricomycetidae</taxon>
        <taxon>Agaricales</taxon>
        <taxon>Agaricineae</taxon>
        <taxon>Hydnangiaceae</taxon>
        <taxon>Laccaria</taxon>
    </lineage>
</organism>
<dbReference type="EMBL" id="KN838932">
    <property type="protein sequence ID" value="KIJ92151.1"/>
    <property type="molecule type" value="Genomic_DNA"/>
</dbReference>
<keyword evidence="4" id="KW-1185">Reference proteome</keyword>
<gene>
    <name evidence="3" type="ORF">K443DRAFT_445357</name>
</gene>
<dbReference type="HOGENOM" id="CLU_2922975_0_0_1"/>
<reference evidence="4" key="2">
    <citation type="submission" date="2015-01" db="EMBL/GenBank/DDBJ databases">
        <title>Evolutionary Origins and Diversification of the Mycorrhizal Mutualists.</title>
        <authorList>
            <consortium name="DOE Joint Genome Institute"/>
            <consortium name="Mycorrhizal Genomics Consortium"/>
            <person name="Kohler A."/>
            <person name="Kuo A."/>
            <person name="Nagy L.G."/>
            <person name="Floudas D."/>
            <person name="Copeland A."/>
            <person name="Barry K.W."/>
            <person name="Cichocki N."/>
            <person name="Veneault-Fourrey C."/>
            <person name="LaButti K."/>
            <person name="Lindquist E.A."/>
            <person name="Lipzen A."/>
            <person name="Lundell T."/>
            <person name="Morin E."/>
            <person name="Murat C."/>
            <person name="Riley R."/>
            <person name="Ohm R."/>
            <person name="Sun H."/>
            <person name="Tunlid A."/>
            <person name="Henrissat B."/>
            <person name="Grigoriev I.V."/>
            <person name="Hibbett D.S."/>
            <person name="Martin F."/>
        </authorList>
    </citation>
    <scope>NUCLEOTIDE SEQUENCE [LARGE SCALE GENOMIC DNA]</scope>
    <source>
        <strain evidence="4">LaAM-08-1</strain>
    </source>
</reference>
<proteinExistence type="predicted"/>
<protein>
    <recommendedName>
        <fullName evidence="5">Secreted protein</fullName>
    </recommendedName>
</protein>
<dbReference type="AlphaFoldDB" id="A0A0C9X397"/>
<keyword evidence="2" id="KW-0732">Signal</keyword>
<evidence type="ECO:0000256" key="2">
    <source>
        <dbReference type="SAM" id="SignalP"/>
    </source>
</evidence>